<feature type="region of interest" description="Disordered" evidence="1">
    <location>
        <begin position="1"/>
        <end position="73"/>
    </location>
</feature>
<dbReference type="Pfam" id="PF13563">
    <property type="entry name" value="2_5_RNA_ligase2"/>
    <property type="match status" value="1"/>
</dbReference>
<protein>
    <submittedName>
        <fullName evidence="2">Uncharacterized protein</fullName>
    </submittedName>
</protein>
<name>A0A813LJS7_POLGL</name>
<feature type="region of interest" description="Disordered" evidence="1">
    <location>
        <begin position="467"/>
        <end position="563"/>
    </location>
</feature>
<dbReference type="PANTHER" id="PTHR37474">
    <property type="entry name" value="RNA LIGASE/CYCLIC NUCLEOTIDE PHOSPHODIESTERASE"/>
    <property type="match status" value="1"/>
</dbReference>
<dbReference type="Proteomes" id="UP000626109">
    <property type="component" value="Unassembled WGS sequence"/>
</dbReference>
<feature type="compositionally biased region" description="Pro residues" evidence="1">
    <location>
        <begin position="89"/>
        <end position="117"/>
    </location>
</feature>
<dbReference type="Gene3D" id="3.90.1140.10">
    <property type="entry name" value="Cyclic phosphodiesterase"/>
    <property type="match status" value="1"/>
</dbReference>
<feature type="non-terminal residue" evidence="2">
    <location>
        <position position="1"/>
    </location>
</feature>
<sequence>PNKDQQLAPSALGSNAHSQVLLPEATNISDSMCSEGQTQSNTFGWSGFPRPQTASRAANSPPRSAVPPAPVEGAVGVPPIPSAVRRPVLPAPQFAPPPPPPSPLRSPVRDPGPPAYPVPLKSAGPPTETGSMKKGGALCSSDAEALRDFSHHWRLDDNTQKYLAGLPSNVQSAVISGFKASQSTHCVSALLHGYARAIAQKLAPSLTDWDLNVFVKLWCLDQETQQYLEELPKSLAREVIIGFHPKEGTPNLGNQVRRFTQSIADNMGIRLPLGPGTAAAARRFSAAAVTAACSVDAVGATRSHPPERSASPEEQLCAFAERWQLTEATQQSIRTLPSDLRQQVVTGFQPKPGTRNVEALLHGYARSIQSRMGKAPFPSGLPGVSIVSAPPADSAPPSEVRVFFLIRGRSLCEGITATGTDSKPSWKAPPSAAPFLAGFAKAAKATAAEKPKALPKVKSSQGFGFALLRDGDSSSGEEEEDDTDEVNDKDLQAVSTRVDEPPSPRTPSKICPGVVKQRPLQSQKLKQQKQEQQHPAAVSTAAESKSAKGNAKDAKETKRLPRQDRHEVILQAVLPPPQLQAEGLATISSRAGGDSDTGSVDVGWCCQAHALVWAPAGSDHKAVYLGFPVHCRGQNRSALVIMPPVEVWDGIQSVRQTNDKSFYRWMPHINLLYPFYEDVGDLFEEAAREMEIALEGIQPFNLSLAHLSYFEHGKRSCTVWLDPAVDKEAFMLQAGASLAALQSDLVGAFPDCTDLSSDE</sequence>
<evidence type="ECO:0000256" key="1">
    <source>
        <dbReference type="SAM" id="MobiDB-lite"/>
    </source>
</evidence>
<comment type="caution">
    <text evidence="2">The sequence shown here is derived from an EMBL/GenBank/DDBJ whole genome shotgun (WGS) entry which is preliminary data.</text>
</comment>
<feature type="compositionally biased region" description="Polar residues" evidence="1">
    <location>
        <begin position="1"/>
        <end position="18"/>
    </location>
</feature>
<evidence type="ECO:0000313" key="3">
    <source>
        <dbReference type="Proteomes" id="UP000626109"/>
    </source>
</evidence>
<gene>
    <name evidence="2" type="ORF">PGLA2088_LOCUS45858</name>
</gene>
<dbReference type="AlphaFoldDB" id="A0A813LJS7"/>
<organism evidence="2 3">
    <name type="scientific">Polarella glacialis</name>
    <name type="common">Dinoflagellate</name>
    <dbReference type="NCBI Taxonomy" id="89957"/>
    <lineage>
        <taxon>Eukaryota</taxon>
        <taxon>Sar</taxon>
        <taxon>Alveolata</taxon>
        <taxon>Dinophyceae</taxon>
        <taxon>Suessiales</taxon>
        <taxon>Suessiaceae</taxon>
        <taxon>Polarella</taxon>
    </lineage>
</organism>
<feature type="compositionally biased region" description="Low complexity" evidence="1">
    <location>
        <begin position="516"/>
        <end position="525"/>
    </location>
</feature>
<feature type="non-terminal residue" evidence="2">
    <location>
        <position position="759"/>
    </location>
</feature>
<dbReference type="PANTHER" id="PTHR37474:SF1">
    <property type="entry name" value="2'-5' RNA LIGASE FAMILY PROTEIN"/>
    <property type="match status" value="1"/>
</dbReference>
<dbReference type="InterPro" id="IPR009097">
    <property type="entry name" value="Cyclic_Pdiesterase"/>
</dbReference>
<accession>A0A813LJS7</accession>
<feature type="region of interest" description="Disordered" evidence="1">
    <location>
        <begin position="88"/>
        <end position="133"/>
    </location>
</feature>
<feature type="compositionally biased region" description="Polar residues" evidence="1">
    <location>
        <begin position="26"/>
        <end position="44"/>
    </location>
</feature>
<feature type="compositionally biased region" description="Basic and acidic residues" evidence="1">
    <location>
        <begin position="550"/>
        <end position="563"/>
    </location>
</feature>
<evidence type="ECO:0000313" key="2">
    <source>
        <dbReference type="EMBL" id="CAE8730870.1"/>
    </source>
</evidence>
<feature type="compositionally biased region" description="Low complexity" evidence="1">
    <location>
        <begin position="54"/>
        <end position="63"/>
    </location>
</feature>
<feature type="compositionally biased region" description="Basic and acidic residues" evidence="1">
    <location>
        <begin position="486"/>
        <end position="502"/>
    </location>
</feature>
<feature type="compositionally biased region" description="Acidic residues" evidence="1">
    <location>
        <begin position="475"/>
        <end position="485"/>
    </location>
</feature>
<proteinExistence type="predicted"/>
<reference evidence="2" key="1">
    <citation type="submission" date="2021-02" db="EMBL/GenBank/DDBJ databases">
        <authorList>
            <person name="Dougan E. K."/>
            <person name="Rhodes N."/>
            <person name="Thang M."/>
            <person name="Chan C."/>
        </authorList>
    </citation>
    <scope>NUCLEOTIDE SEQUENCE</scope>
</reference>
<dbReference type="EMBL" id="CAJNNW010035914">
    <property type="protein sequence ID" value="CAE8730870.1"/>
    <property type="molecule type" value="Genomic_DNA"/>
</dbReference>
<dbReference type="SUPFAM" id="SSF55144">
    <property type="entry name" value="LigT-like"/>
    <property type="match status" value="1"/>
</dbReference>